<feature type="transmembrane region" description="Helical" evidence="1">
    <location>
        <begin position="119"/>
        <end position="143"/>
    </location>
</feature>
<evidence type="ECO:0000313" key="3">
    <source>
        <dbReference type="Proteomes" id="UP000240880"/>
    </source>
</evidence>
<dbReference type="EMBL" id="NEXC01000010">
    <property type="protein sequence ID" value="PSN83971.1"/>
    <property type="molecule type" value="Genomic_DNA"/>
</dbReference>
<gene>
    <name evidence="2" type="ORF">B9Q01_02670</name>
</gene>
<sequence>MKMSLRKTEKDLDSYADRLILNIKALVLLKSSQSELQKIVEKKLLNSHDDDVREFLKLLKNSEKGRSFIVSALGEIVLSCILVFVGVLLIMPVLVDINSVSAFANYLETLATLALSKPVLFPAFLFLDFTLSLVLIASAAALLRRVARELRQAGFEVVEG</sequence>
<organism evidence="2 3">
    <name type="scientific">Candidatus Marsarchaeota G1 archaeon OSP_D</name>
    <dbReference type="NCBI Taxonomy" id="1978155"/>
    <lineage>
        <taxon>Archaea</taxon>
        <taxon>Candidatus Marsarchaeota</taxon>
        <taxon>Candidatus Marsarchaeota group 1</taxon>
    </lineage>
</organism>
<reference evidence="2 3" key="1">
    <citation type="submission" date="2017-04" db="EMBL/GenBank/DDBJ databases">
        <title>Novel microbial lineages endemic to geothermal iron-oxide mats fill important gaps in the evolutionary history of Archaea.</title>
        <authorList>
            <person name="Jay Z.J."/>
            <person name="Beam J.P."/>
            <person name="Dlakic M."/>
            <person name="Rusch D.B."/>
            <person name="Kozubal M.A."/>
            <person name="Inskeep W.P."/>
        </authorList>
    </citation>
    <scope>NUCLEOTIDE SEQUENCE [LARGE SCALE GENOMIC DNA]</scope>
    <source>
        <strain evidence="2">OSP_D</strain>
    </source>
</reference>
<dbReference type="AlphaFoldDB" id="A0A2R6AC38"/>
<accession>A0A2R6AC38</accession>
<protein>
    <submittedName>
        <fullName evidence="2">Uncharacterized protein</fullName>
    </submittedName>
</protein>
<evidence type="ECO:0000256" key="1">
    <source>
        <dbReference type="SAM" id="Phobius"/>
    </source>
</evidence>
<feature type="transmembrane region" description="Helical" evidence="1">
    <location>
        <begin position="68"/>
        <end position="95"/>
    </location>
</feature>
<proteinExistence type="predicted"/>
<keyword evidence="1" id="KW-1133">Transmembrane helix</keyword>
<keyword evidence="1" id="KW-0472">Membrane</keyword>
<dbReference type="Proteomes" id="UP000240880">
    <property type="component" value="Unassembled WGS sequence"/>
</dbReference>
<keyword evidence="1" id="KW-0812">Transmembrane</keyword>
<evidence type="ECO:0000313" key="2">
    <source>
        <dbReference type="EMBL" id="PSN83971.1"/>
    </source>
</evidence>
<comment type="caution">
    <text evidence="2">The sequence shown here is derived from an EMBL/GenBank/DDBJ whole genome shotgun (WGS) entry which is preliminary data.</text>
</comment>
<name>A0A2R6AC38_9ARCH</name>